<dbReference type="EMBL" id="QRGR01000049">
    <property type="protein sequence ID" value="RDV11048.1"/>
    <property type="molecule type" value="Genomic_DNA"/>
</dbReference>
<accession>A0A3D8L0R9</accession>
<reference evidence="3" key="1">
    <citation type="submission" date="2018-08" db="EMBL/GenBank/DDBJ databases">
        <authorList>
            <person name="Liu Z.-W."/>
            <person name="Du Z.-J."/>
        </authorList>
    </citation>
    <scope>NUCLEOTIDE SEQUENCE [LARGE SCALE GENOMIC DNA]</scope>
    <source>
        <strain evidence="3">H4X</strain>
    </source>
</reference>
<gene>
    <name evidence="2" type="ORF">DXT99_25605</name>
</gene>
<dbReference type="Proteomes" id="UP000256708">
    <property type="component" value="Unassembled WGS sequence"/>
</dbReference>
<feature type="compositionally biased region" description="Pro residues" evidence="1">
    <location>
        <begin position="53"/>
        <end position="69"/>
    </location>
</feature>
<organism evidence="2 3">
    <name type="scientific">Pontibacter diazotrophicus</name>
    <dbReference type="NCBI Taxonomy" id="1400979"/>
    <lineage>
        <taxon>Bacteria</taxon>
        <taxon>Pseudomonadati</taxon>
        <taxon>Bacteroidota</taxon>
        <taxon>Cytophagia</taxon>
        <taxon>Cytophagales</taxon>
        <taxon>Hymenobacteraceae</taxon>
        <taxon>Pontibacter</taxon>
    </lineage>
</organism>
<sequence length="69" mass="7260">MIAIIKLKRYNMKTSNKLLLGVLIVMLLCVTVVLGAAKYYALDASVVTTPRGAPQPPAVPEAPAPPAAE</sequence>
<dbReference type="AlphaFoldDB" id="A0A3D8L0R9"/>
<keyword evidence="3" id="KW-1185">Reference proteome</keyword>
<name>A0A3D8L0R9_9BACT</name>
<evidence type="ECO:0000256" key="1">
    <source>
        <dbReference type="SAM" id="MobiDB-lite"/>
    </source>
</evidence>
<proteinExistence type="predicted"/>
<evidence type="ECO:0000313" key="3">
    <source>
        <dbReference type="Proteomes" id="UP000256708"/>
    </source>
</evidence>
<comment type="caution">
    <text evidence="2">The sequence shown here is derived from an EMBL/GenBank/DDBJ whole genome shotgun (WGS) entry which is preliminary data.</text>
</comment>
<feature type="region of interest" description="Disordered" evidence="1">
    <location>
        <begin position="50"/>
        <end position="69"/>
    </location>
</feature>
<protein>
    <submittedName>
        <fullName evidence="2">Uncharacterized protein</fullName>
    </submittedName>
</protein>
<evidence type="ECO:0000313" key="2">
    <source>
        <dbReference type="EMBL" id="RDV11048.1"/>
    </source>
</evidence>